<reference evidence="3" key="1">
    <citation type="submission" date="2022-11" db="UniProtKB">
        <authorList>
            <consortium name="WormBaseParasite"/>
        </authorList>
    </citation>
    <scope>IDENTIFICATION</scope>
</reference>
<evidence type="ECO:0000313" key="3">
    <source>
        <dbReference type="WBParaSite" id="nRc.2.0.1.t19965-RA"/>
    </source>
</evidence>
<dbReference type="GO" id="GO:0008017">
    <property type="term" value="F:microtubule binding"/>
    <property type="evidence" value="ECO:0007669"/>
    <property type="project" value="InterPro"/>
</dbReference>
<evidence type="ECO:0000313" key="2">
    <source>
        <dbReference type="Proteomes" id="UP000887565"/>
    </source>
</evidence>
<evidence type="ECO:0000259" key="1">
    <source>
        <dbReference type="Pfam" id="PF13931"/>
    </source>
</evidence>
<organism evidence="2 3">
    <name type="scientific">Romanomermis culicivorax</name>
    <name type="common">Nematode worm</name>
    <dbReference type="NCBI Taxonomy" id="13658"/>
    <lineage>
        <taxon>Eukaryota</taxon>
        <taxon>Metazoa</taxon>
        <taxon>Ecdysozoa</taxon>
        <taxon>Nematoda</taxon>
        <taxon>Enoplea</taxon>
        <taxon>Dorylaimia</taxon>
        <taxon>Mermithida</taxon>
        <taxon>Mermithoidea</taxon>
        <taxon>Mermithidae</taxon>
        <taxon>Romanomermis</taxon>
    </lineage>
</organism>
<accession>A0A915J0Q2</accession>
<dbReference type="WBParaSite" id="nRc.2.0.1.t19965-RA">
    <property type="protein sequence ID" value="nRc.2.0.1.t19965-RA"/>
    <property type="gene ID" value="nRc.2.0.1.g19965"/>
</dbReference>
<dbReference type="Pfam" id="PF13931">
    <property type="entry name" value="Microtub_bind"/>
    <property type="match status" value="1"/>
</dbReference>
<sequence>MWEPARCEDASKNKNDNAYYNSITKEKITNVTRRREKRQNNTICASVADFCKKQNDEFIARVNSSALTINNCLNDITELNNRHNEETLNSIQSFAVQYSGSWANFKKSLNDKRNNQALMFNNIHQNFDASKKEQLEMMSDLQKINDLLNSVQTRQKRLFETNFNEIENQSASFVVGEDRITADIEEHEEIMKKQYVDARSVEARRCVENKSRFDELISRPLTLCVSTTRLCQEFKDKAESFSKNVEEEQTRARTELDNYVSKTSAFENNSLANNMNLIKNVVDKHHIFLRTTLSDSKVIDAAVSAVDANFQNFTDNAQSVCAAFASKQQSTVQNLSTDAEMYLSEKLASYKPTGETPARQTFIVPNKLVVTSPHETLLKRYRQERPLLDLDENAVNVDCAIDKMIMYLIIS</sequence>
<dbReference type="InterPro" id="IPR025901">
    <property type="entry name" value="Kinesin-assoc_MT-bd_dom"/>
</dbReference>
<name>A0A915J0Q2_ROMCU</name>
<protein>
    <submittedName>
        <fullName evidence="3">Kinesin-associated microtubule-binding domain-containing protein</fullName>
    </submittedName>
</protein>
<proteinExistence type="predicted"/>
<feature type="domain" description="Kinesin-associated microtubule-binding" evidence="1">
    <location>
        <begin position="348"/>
        <end position="394"/>
    </location>
</feature>
<keyword evidence="2" id="KW-1185">Reference proteome</keyword>
<dbReference type="AlphaFoldDB" id="A0A915J0Q2"/>
<dbReference type="Proteomes" id="UP000887565">
    <property type="component" value="Unplaced"/>
</dbReference>